<organism evidence="1 2">
    <name type="scientific">Candidatus Sungiibacteriota bacterium</name>
    <dbReference type="NCBI Taxonomy" id="2750080"/>
    <lineage>
        <taxon>Bacteria</taxon>
        <taxon>Candidatus Sungiibacteriota</taxon>
    </lineage>
</organism>
<protein>
    <recommendedName>
        <fullName evidence="3">TrpR like protein, YerC/YecD</fullName>
    </recommendedName>
</protein>
<name>A0A932YZ95_9BACT</name>
<sequence length="151" mass="17486">MRRWDIVKEMAKVSKNPLSAETRNEMMAAFIRTLAKINDDSLLRRFLDDLLTPTEELMLAKRLMAAVLLQRGYSYGAVCRVLKMSKTTVFLIQRELLKSGQGYRKVFELFFRASKGQRLINAIERFLDAVTLPVKGSPSSMRRWKRALSRL</sequence>
<dbReference type="GO" id="GO:0043565">
    <property type="term" value="F:sequence-specific DNA binding"/>
    <property type="evidence" value="ECO:0007669"/>
    <property type="project" value="InterPro"/>
</dbReference>
<gene>
    <name evidence="1" type="ORF">HY473_01245</name>
</gene>
<evidence type="ECO:0000313" key="2">
    <source>
        <dbReference type="Proteomes" id="UP000756703"/>
    </source>
</evidence>
<accession>A0A932YZ95</accession>
<dbReference type="InterPro" id="IPR000831">
    <property type="entry name" value="Trp_repress"/>
</dbReference>
<dbReference type="Proteomes" id="UP000756703">
    <property type="component" value="Unassembled WGS sequence"/>
</dbReference>
<dbReference type="EMBL" id="JACQMI010000010">
    <property type="protein sequence ID" value="MBI4132710.1"/>
    <property type="molecule type" value="Genomic_DNA"/>
</dbReference>
<dbReference type="Gene3D" id="1.10.1270.10">
    <property type="entry name" value="TrpR-like"/>
    <property type="match status" value="1"/>
</dbReference>
<dbReference type="AlphaFoldDB" id="A0A932YZ95"/>
<dbReference type="SUPFAM" id="SSF48295">
    <property type="entry name" value="TrpR-like"/>
    <property type="match status" value="1"/>
</dbReference>
<evidence type="ECO:0000313" key="1">
    <source>
        <dbReference type="EMBL" id="MBI4132710.1"/>
    </source>
</evidence>
<dbReference type="GO" id="GO:0003700">
    <property type="term" value="F:DNA-binding transcription factor activity"/>
    <property type="evidence" value="ECO:0007669"/>
    <property type="project" value="InterPro"/>
</dbReference>
<dbReference type="InterPro" id="IPR010921">
    <property type="entry name" value="Trp_repressor/repl_initiator"/>
</dbReference>
<proteinExistence type="predicted"/>
<dbReference type="Pfam" id="PF01371">
    <property type="entry name" value="Trp_repressor"/>
    <property type="match status" value="1"/>
</dbReference>
<comment type="caution">
    <text evidence="1">The sequence shown here is derived from an EMBL/GenBank/DDBJ whole genome shotgun (WGS) entry which is preliminary data.</text>
</comment>
<evidence type="ECO:0008006" key="3">
    <source>
        <dbReference type="Google" id="ProtNLM"/>
    </source>
</evidence>
<reference evidence="1" key="1">
    <citation type="submission" date="2020-07" db="EMBL/GenBank/DDBJ databases">
        <title>Huge and variable diversity of episymbiotic CPR bacteria and DPANN archaea in groundwater ecosystems.</title>
        <authorList>
            <person name="He C.Y."/>
            <person name="Keren R."/>
            <person name="Whittaker M."/>
            <person name="Farag I.F."/>
            <person name="Doudna J."/>
            <person name="Cate J.H.D."/>
            <person name="Banfield J.F."/>
        </authorList>
    </citation>
    <scope>NUCLEOTIDE SEQUENCE</scope>
    <source>
        <strain evidence="1">NC_groundwater_1225_Ag_S-0.1um_56_177</strain>
    </source>
</reference>
<dbReference type="InterPro" id="IPR038116">
    <property type="entry name" value="TrpR-like_sf"/>
</dbReference>